<dbReference type="PROSITE" id="PS51471">
    <property type="entry name" value="FE2OG_OXY"/>
    <property type="match status" value="1"/>
</dbReference>
<feature type="domain" description="Fe2OG dioxygenase" evidence="7">
    <location>
        <begin position="203"/>
        <end position="301"/>
    </location>
</feature>
<evidence type="ECO:0000313" key="8">
    <source>
        <dbReference type="EMBL" id="PIN10861.1"/>
    </source>
</evidence>
<evidence type="ECO:0000256" key="5">
    <source>
        <dbReference type="ARBA" id="ARBA00023004"/>
    </source>
</evidence>
<dbReference type="Pfam" id="PF03171">
    <property type="entry name" value="2OG-FeII_Oxy"/>
    <property type="match status" value="1"/>
</dbReference>
<dbReference type="STRING" id="429701.A0A2G9H003"/>
<dbReference type="GO" id="GO:0031418">
    <property type="term" value="F:L-ascorbic acid binding"/>
    <property type="evidence" value="ECO:0007669"/>
    <property type="project" value="UniProtKB-KW"/>
</dbReference>
<keyword evidence="9" id="KW-1185">Reference proteome</keyword>
<dbReference type="InterPro" id="IPR027443">
    <property type="entry name" value="IPNS-like_sf"/>
</dbReference>
<dbReference type="EMBL" id="NKXS01003093">
    <property type="protein sequence ID" value="PIN10861.1"/>
    <property type="molecule type" value="Genomic_DNA"/>
</dbReference>
<proteinExistence type="inferred from homology"/>
<dbReference type="InterPro" id="IPR026992">
    <property type="entry name" value="DIOX_N"/>
</dbReference>
<evidence type="ECO:0000313" key="9">
    <source>
        <dbReference type="Proteomes" id="UP000231279"/>
    </source>
</evidence>
<dbReference type="EC" id="1.14.11.20" evidence="8"/>
<dbReference type="PANTHER" id="PTHR10209:SF714">
    <property type="entry name" value="1-AMINOCYCLOPROPANE-1-CARBOXYLATE OXIDASE HOMOLOG 11-RELATED"/>
    <property type="match status" value="1"/>
</dbReference>
<sequence length="337" mass="38287">MGTDDYDCEWEKEVGEFEKTKAGVKGLVDSGIKKVPRFFINTSDKLPNGNYTKDGLKVEIPVIDFQGIIDEIRRASETWGFFQMVNHGVPMCVLDAILEITQRFHEQPTEAKMELYSSDSWCNVRFYTLYGHLSKPDVANWRDAFSCRFVDDVVDPGVIPPVCRDEIIEYTKNMINMRNVLSELFSEALGLSPDFLEKIQCMKGEYLSCLYYPPCPEPDLTFGTVKRNDPTILTILGQDRSGGLQAHHNNWVDVPPIPGALLADIGDLLQLITNDKFKSVEHRVLARSTGTQVSVACFFYPSTQQMVKAYGPIKELLSEDNPALYREVNYIEFVPHY</sequence>
<dbReference type="GO" id="GO:0046872">
    <property type="term" value="F:metal ion binding"/>
    <property type="evidence" value="ECO:0007669"/>
    <property type="project" value="UniProtKB-KW"/>
</dbReference>
<evidence type="ECO:0000256" key="2">
    <source>
        <dbReference type="ARBA" id="ARBA00022723"/>
    </source>
</evidence>
<dbReference type="GO" id="GO:0009805">
    <property type="term" value="P:coumarin biosynthetic process"/>
    <property type="evidence" value="ECO:0007669"/>
    <property type="project" value="UniProtKB-ARBA"/>
</dbReference>
<protein>
    <submittedName>
        <fullName evidence="8">Iron/ascorbate family oxidoreductase</fullName>
        <ecNumber evidence="8">1.14.11.20</ecNumber>
    </submittedName>
</protein>
<dbReference type="AlphaFoldDB" id="A0A2G9H003"/>
<dbReference type="Gene3D" id="2.60.120.330">
    <property type="entry name" value="B-lactam Antibiotic, Isopenicillin N Synthase, Chain"/>
    <property type="match status" value="1"/>
</dbReference>
<dbReference type="GO" id="GO:0050590">
    <property type="term" value="F:desacetoxyvindoline 4-hydroxylase activity"/>
    <property type="evidence" value="ECO:0007669"/>
    <property type="project" value="UniProtKB-EC"/>
</dbReference>
<dbReference type="PANTHER" id="PTHR10209">
    <property type="entry name" value="OXIDOREDUCTASE, 2OG-FE II OXYGENASE FAMILY PROTEIN"/>
    <property type="match status" value="1"/>
</dbReference>
<name>A0A2G9H003_9LAMI</name>
<evidence type="ECO:0000259" key="7">
    <source>
        <dbReference type="PROSITE" id="PS51471"/>
    </source>
</evidence>
<keyword evidence="4 6" id="KW-0560">Oxidoreductase</keyword>
<keyword evidence="2 6" id="KW-0479">Metal-binding</keyword>
<evidence type="ECO:0000256" key="1">
    <source>
        <dbReference type="ARBA" id="ARBA00008056"/>
    </source>
</evidence>
<accession>A0A2G9H003</accession>
<keyword evidence="3" id="KW-0847">Vitamin C</keyword>
<keyword evidence="5 6" id="KW-0408">Iron</keyword>
<dbReference type="Proteomes" id="UP000231279">
    <property type="component" value="Unassembled WGS sequence"/>
</dbReference>
<organism evidence="8 9">
    <name type="scientific">Handroanthus impetiginosus</name>
    <dbReference type="NCBI Taxonomy" id="429701"/>
    <lineage>
        <taxon>Eukaryota</taxon>
        <taxon>Viridiplantae</taxon>
        <taxon>Streptophyta</taxon>
        <taxon>Embryophyta</taxon>
        <taxon>Tracheophyta</taxon>
        <taxon>Spermatophyta</taxon>
        <taxon>Magnoliopsida</taxon>
        <taxon>eudicotyledons</taxon>
        <taxon>Gunneridae</taxon>
        <taxon>Pentapetalae</taxon>
        <taxon>asterids</taxon>
        <taxon>lamiids</taxon>
        <taxon>Lamiales</taxon>
        <taxon>Bignoniaceae</taxon>
        <taxon>Crescentiina</taxon>
        <taxon>Tabebuia alliance</taxon>
        <taxon>Handroanthus</taxon>
    </lineage>
</organism>
<dbReference type="InterPro" id="IPR005123">
    <property type="entry name" value="Oxoglu/Fe-dep_dioxygenase_dom"/>
</dbReference>
<comment type="similarity">
    <text evidence="1 6">Belongs to the iron/ascorbate-dependent oxidoreductase family.</text>
</comment>
<dbReference type="OrthoDB" id="288590at2759"/>
<dbReference type="FunFam" id="2.60.120.330:FF:000005">
    <property type="entry name" value="1-aminocyclopropane-1-carboxylate oxidase homolog 1"/>
    <property type="match status" value="1"/>
</dbReference>
<evidence type="ECO:0000256" key="3">
    <source>
        <dbReference type="ARBA" id="ARBA00022896"/>
    </source>
</evidence>
<comment type="caution">
    <text evidence="8">The sequence shown here is derived from an EMBL/GenBank/DDBJ whole genome shotgun (WGS) entry which is preliminary data.</text>
</comment>
<gene>
    <name evidence="8" type="ORF">CDL12_16545</name>
</gene>
<reference evidence="9" key="1">
    <citation type="journal article" date="2018" name="Gigascience">
        <title>Genome assembly of the Pink Ipe (Handroanthus impetiginosus, Bignoniaceae), a highly valued, ecologically keystone Neotropical timber forest tree.</title>
        <authorList>
            <person name="Silva-Junior O.B."/>
            <person name="Grattapaglia D."/>
            <person name="Novaes E."/>
            <person name="Collevatti R.G."/>
        </authorList>
    </citation>
    <scope>NUCLEOTIDE SEQUENCE [LARGE SCALE GENOMIC DNA]</scope>
    <source>
        <strain evidence="9">cv. UFG-1</strain>
    </source>
</reference>
<dbReference type="Pfam" id="PF14226">
    <property type="entry name" value="DIOX_N"/>
    <property type="match status" value="1"/>
</dbReference>
<dbReference type="GO" id="GO:0002238">
    <property type="term" value="P:response to molecule of fungal origin"/>
    <property type="evidence" value="ECO:0007669"/>
    <property type="project" value="UniProtKB-ARBA"/>
</dbReference>
<evidence type="ECO:0000256" key="6">
    <source>
        <dbReference type="RuleBase" id="RU003682"/>
    </source>
</evidence>
<dbReference type="InterPro" id="IPR044861">
    <property type="entry name" value="IPNS-like_FE2OG_OXY"/>
</dbReference>
<dbReference type="SUPFAM" id="SSF51197">
    <property type="entry name" value="Clavaminate synthase-like"/>
    <property type="match status" value="1"/>
</dbReference>
<evidence type="ECO:0000256" key="4">
    <source>
        <dbReference type="ARBA" id="ARBA00023002"/>
    </source>
</evidence>